<comment type="caution">
    <text evidence="5">The sequence shown here is derived from an EMBL/GenBank/DDBJ whole genome shotgun (WGS) entry which is preliminary data.</text>
</comment>
<evidence type="ECO:0000313" key="5">
    <source>
        <dbReference type="EMBL" id="SHN27098.1"/>
    </source>
</evidence>
<feature type="region of interest" description="Disordered" evidence="2">
    <location>
        <begin position="391"/>
        <end position="413"/>
    </location>
</feature>
<accession>A0A9X8N8A1</accession>
<dbReference type="RefSeq" id="WP_286160505.1">
    <property type="nucleotide sequence ID" value="NZ_FRBK01000028.1"/>
</dbReference>
<dbReference type="InterPro" id="IPR004474">
    <property type="entry name" value="LytR_CpsA_psr"/>
</dbReference>
<protein>
    <submittedName>
        <fullName evidence="5">Transcriptional attenuator, LytR family</fullName>
    </submittedName>
</protein>
<evidence type="ECO:0000259" key="4">
    <source>
        <dbReference type="Pfam" id="PF13399"/>
    </source>
</evidence>
<evidence type="ECO:0000256" key="1">
    <source>
        <dbReference type="ARBA" id="ARBA00006068"/>
    </source>
</evidence>
<feature type="domain" description="LytR/CpsA/Psr regulator C-terminal" evidence="4">
    <location>
        <begin position="417"/>
        <end position="499"/>
    </location>
</feature>
<feature type="compositionally biased region" description="Low complexity" evidence="2">
    <location>
        <begin position="404"/>
        <end position="413"/>
    </location>
</feature>
<gene>
    <name evidence="5" type="ORF">SAMN05216268_12859</name>
</gene>
<reference evidence="6" key="1">
    <citation type="submission" date="2016-11" db="EMBL/GenBank/DDBJ databases">
        <authorList>
            <person name="Jaros S."/>
            <person name="Januszkiewicz K."/>
            <person name="Wedrychowicz H."/>
        </authorList>
    </citation>
    <scope>NUCLEOTIDE SEQUENCE [LARGE SCALE GENOMIC DNA]</scope>
    <source>
        <strain evidence="6">CGMCC 4.3555</strain>
    </source>
</reference>
<dbReference type="Pfam" id="PF03816">
    <property type="entry name" value="LytR_cpsA_psr"/>
    <property type="match status" value="1"/>
</dbReference>
<dbReference type="InterPro" id="IPR027381">
    <property type="entry name" value="LytR/CpsA/Psr_C"/>
</dbReference>
<name>A0A9X8N8A1_9ACTN</name>
<proteinExistence type="inferred from homology"/>
<organism evidence="5 6">
    <name type="scientific">Streptomyces yunnanensis</name>
    <dbReference type="NCBI Taxonomy" id="156453"/>
    <lineage>
        <taxon>Bacteria</taxon>
        <taxon>Bacillati</taxon>
        <taxon>Actinomycetota</taxon>
        <taxon>Actinomycetes</taxon>
        <taxon>Kitasatosporales</taxon>
        <taxon>Streptomycetaceae</taxon>
        <taxon>Streptomyces</taxon>
    </lineage>
</organism>
<feature type="region of interest" description="Disordered" evidence="2">
    <location>
        <begin position="497"/>
        <end position="545"/>
    </location>
</feature>
<evidence type="ECO:0000259" key="3">
    <source>
        <dbReference type="Pfam" id="PF03816"/>
    </source>
</evidence>
<dbReference type="EMBL" id="FRBK01000028">
    <property type="protein sequence ID" value="SHN27098.1"/>
    <property type="molecule type" value="Genomic_DNA"/>
</dbReference>
<dbReference type="InterPro" id="IPR050922">
    <property type="entry name" value="LytR/CpsA/Psr_CW_biosynth"/>
</dbReference>
<dbReference type="Gene3D" id="3.30.70.2390">
    <property type="match status" value="1"/>
</dbReference>
<evidence type="ECO:0000313" key="6">
    <source>
        <dbReference type="Proteomes" id="UP000184388"/>
    </source>
</evidence>
<dbReference type="Gene3D" id="3.40.630.190">
    <property type="entry name" value="LCP protein"/>
    <property type="match status" value="1"/>
</dbReference>
<dbReference type="PANTHER" id="PTHR33392:SF6">
    <property type="entry name" value="POLYISOPRENYL-TEICHOIC ACID--PEPTIDOGLYCAN TEICHOIC ACID TRANSFERASE TAGU"/>
    <property type="match status" value="1"/>
</dbReference>
<dbReference type="AlphaFoldDB" id="A0A9X8N8A1"/>
<dbReference type="NCBIfam" id="TIGR00350">
    <property type="entry name" value="lytR_cpsA_psr"/>
    <property type="match status" value="1"/>
</dbReference>
<comment type="similarity">
    <text evidence="1">Belongs to the LytR/CpsA/Psr (LCP) family.</text>
</comment>
<feature type="region of interest" description="Disordered" evidence="2">
    <location>
        <begin position="1"/>
        <end position="42"/>
    </location>
</feature>
<dbReference type="Proteomes" id="UP000184388">
    <property type="component" value="Unassembled WGS sequence"/>
</dbReference>
<sequence length="545" mass="57271">MHDDHSPYGRSPYGSDGREAGGTGGRAARRRPADGRGGRRRSPLVVAGRTALALSSALVLLASGVSWAAYNWVSSGLNTSDALNAIGGKDAPKHLDNSVNLLLIGLDSRKDMNGNDLPREFVKDQLHAGSSDIGYYNTNTLILMHIPADGGKVTAFSVPRDDYVQTFNGDGSSQGHFKIKEAYANAYTGAHDKFSAQGVKGADLESRSREAGREATLATVQNFLQVPIDHFAEVNLLGFYDIAKVLQPIEVCLKHPVKDRYSGADFGAGHQQLNPKQALAFVRQRHGLDGGDLDRTHRQQAFISSVTHKLKSQGVFTDLGKLQGLFDVVKKDLVIDSKFDVLDFAQQATNLTGGNVVFHTLPIAGFATRNRESVNLVDVPKIRSIVQSLIGEKPGSSDRPGDGAPSPSASVKAAPATVDVLNGSGKKGAAADELKALTALGYTAGRTENTTPRQRTTVLYGAGAQEAARQISDRLSTAAPVSSASVPAGHVQVVLGGDFTAPPATGATTSEKSADPGTKDSSPSPVPSDAFAGDSVKEGGIPCVN</sequence>
<feature type="domain" description="Cell envelope-related transcriptional attenuator" evidence="3">
    <location>
        <begin position="137"/>
        <end position="311"/>
    </location>
</feature>
<evidence type="ECO:0000256" key="2">
    <source>
        <dbReference type="SAM" id="MobiDB-lite"/>
    </source>
</evidence>
<dbReference type="Pfam" id="PF13399">
    <property type="entry name" value="LytR_C"/>
    <property type="match status" value="1"/>
</dbReference>
<dbReference type="PANTHER" id="PTHR33392">
    <property type="entry name" value="POLYISOPRENYL-TEICHOIC ACID--PEPTIDOGLYCAN TEICHOIC ACID TRANSFERASE TAGU"/>
    <property type="match status" value="1"/>
</dbReference>